<evidence type="ECO:0000313" key="2">
    <source>
        <dbReference type="EMBL" id="WOH09313.1"/>
    </source>
</evidence>
<evidence type="ECO:0000256" key="1">
    <source>
        <dbReference type="SAM" id="MobiDB-lite"/>
    </source>
</evidence>
<dbReference type="PANTHER" id="PTHR33130:SF40">
    <property type="entry name" value="CHROMOGRANIN (DUF1639)"/>
    <property type="match status" value="1"/>
</dbReference>
<dbReference type="Proteomes" id="UP000077755">
    <property type="component" value="Chromosome 7"/>
</dbReference>
<keyword evidence="3" id="KW-1185">Reference proteome</keyword>
<dbReference type="InterPro" id="IPR012438">
    <property type="entry name" value="DUF1639"/>
</dbReference>
<dbReference type="Pfam" id="PF07797">
    <property type="entry name" value="DUF1639"/>
    <property type="match status" value="1"/>
</dbReference>
<evidence type="ECO:0008006" key="4">
    <source>
        <dbReference type="Google" id="ProtNLM"/>
    </source>
</evidence>
<feature type="compositionally biased region" description="Polar residues" evidence="1">
    <location>
        <begin position="1"/>
        <end position="17"/>
    </location>
</feature>
<organism evidence="2 3">
    <name type="scientific">Daucus carota subsp. sativus</name>
    <name type="common">Carrot</name>
    <dbReference type="NCBI Taxonomy" id="79200"/>
    <lineage>
        <taxon>Eukaryota</taxon>
        <taxon>Viridiplantae</taxon>
        <taxon>Streptophyta</taxon>
        <taxon>Embryophyta</taxon>
        <taxon>Tracheophyta</taxon>
        <taxon>Spermatophyta</taxon>
        <taxon>Magnoliopsida</taxon>
        <taxon>eudicotyledons</taxon>
        <taxon>Gunneridae</taxon>
        <taxon>Pentapetalae</taxon>
        <taxon>asterids</taxon>
        <taxon>campanulids</taxon>
        <taxon>Apiales</taxon>
        <taxon>Apiaceae</taxon>
        <taxon>Apioideae</taxon>
        <taxon>Scandiceae</taxon>
        <taxon>Daucinae</taxon>
        <taxon>Daucus</taxon>
        <taxon>Daucus sect. Daucus</taxon>
    </lineage>
</organism>
<feature type="region of interest" description="Disordered" evidence="1">
    <location>
        <begin position="130"/>
        <end position="179"/>
    </location>
</feature>
<protein>
    <recommendedName>
        <fullName evidence="4">DUF1639 family protein</fullName>
    </recommendedName>
</protein>
<proteinExistence type="predicted"/>
<dbReference type="PANTHER" id="PTHR33130">
    <property type="entry name" value="PUTATIVE (DUF1639)-RELATED"/>
    <property type="match status" value="1"/>
</dbReference>
<dbReference type="EMBL" id="CP093349">
    <property type="protein sequence ID" value="WOH09313.1"/>
    <property type="molecule type" value="Genomic_DNA"/>
</dbReference>
<accession>A0AAF0XJS6</accession>
<feature type="region of interest" description="Disordered" evidence="1">
    <location>
        <begin position="1"/>
        <end position="115"/>
    </location>
</feature>
<feature type="compositionally biased region" description="Basic residues" evidence="1">
    <location>
        <begin position="22"/>
        <end position="35"/>
    </location>
</feature>
<dbReference type="AlphaFoldDB" id="A0AAF0XJS6"/>
<reference evidence="2" key="2">
    <citation type="submission" date="2022-03" db="EMBL/GenBank/DDBJ databases">
        <title>Draft title - Genomic analysis of global carrot germplasm unveils the trajectory of domestication and the origin of high carotenoid orange carrot.</title>
        <authorList>
            <person name="Iorizzo M."/>
            <person name="Ellison S."/>
            <person name="Senalik D."/>
            <person name="Macko-Podgorni A."/>
            <person name="Grzebelus D."/>
            <person name="Bostan H."/>
            <person name="Rolling W."/>
            <person name="Curaba J."/>
            <person name="Simon P."/>
        </authorList>
    </citation>
    <scope>NUCLEOTIDE SEQUENCE</scope>
    <source>
        <tissue evidence="2">Leaf</tissue>
    </source>
</reference>
<feature type="compositionally biased region" description="Basic and acidic residues" evidence="1">
    <location>
        <begin position="88"/>
        <end position="111"/>
    </location>
</feature>
<dbReference type="KEGG" id="dcr:108193684"/>
<sequence>MSSPVPIKSQQLHNFSLPQLKWNKKHNTSLHRRRRPTESPPHPHRSPIRDAESDHQKDDVEKSEKDSKAKIYIRIKKTTKAAESADEDTVKRSVDDDQDLKKDEIEGEKGGVVENCEIEEVEEPKTWNLRPRRAVKKGMNADNSGPIKAQENRTRSRPDVVSSSNNGEKKDKKQKFSVSLSREEIEEDFLIMTGSKPPRRPKKRAKTVQRQIDNVFPGLWLGSVTPDCYKVPDPPIKG</sequence>
<name>A0AAF0XJS6_DAUCS</name>
<reference evidence="2" key="1">
    <citation type="journal article" date="2016" name="Nat. Genet.">
        <title>A high-quality carrot genome assembly provides new insights into carotenoid accumulation and asterid genome evolution.</title>
        <authorList>
            <person name="Iorizzo M."/>
            <person name="Ellison S."/>
            <person name="Senalik D."/>
            <person name="Zeng P."/>
            <person name="Satapoomin P."/>
            <person name="Huang J."/>
            <person name="Bowman M."/>
            <person name="Iovene M."/>
            <person name="Sanseverino W."/>
            <person name="Cavagnaro P."/>
            <person name="Yildiz M."/>
            <person name="Macko-Podgorni A."/>
            <person name="Moranska E."/>
            <person name="Grzebelus E."/>
            <person name="Grzebelus D."/>
            <person name="Ashrafi H."/>
            <person name="Zheng Z."/>
            <person name="Cheng S."/>
            <person name="Spooner D."/>
            <person name="Van Deynze A."/>
            <person name="Simon P."/>
        </authorList>
    </citation>
    <scope>NUCLEOTIDE SEQUENCE</scope>
    <source>
        <tissue evidence="2">Leaf</tissue>
    </source>
</reference>
<gene>
    <name evidence="2" type="ORF">DCAR_0728769</name>
</gene>
<evidence type="ECO:0000313" key="3">
    <source>
        <dbReference type="Proteomes" id="UP000077755"/>
    </source>
</evidence>
<feature type="compositionally biased region" description="Basic and acidic residues" evidence="1">
    <location>
        <begin position="47"/>
        <end position="69"/>
    </location>
</feature>